<feature type="compositionally biased region" description="Low complexity" evidence="4">
    <location>
        <begin position="348"/>
        <end position="359"/>
    </location>
</feature>
<protein>
    <submittedName>
        <fullName evidence="6">p-loop containing nucleoside triphosphate hydrolase protein</fullName>
    </submittedName>
</protein>
<evidence type="ECO:0000256" key="2">
    <source>
        <dbReference type="ARBA" id="ARBA00022741"/>
    </source>
</evidence>
<proteinExistence type="inferred from homology"/>
<feature type="region of interest" description="Disordered" evidence="4">
    <location>
        <begin position="335"/>
        <end position="359"/>
    </location>
</feature>
<dbReference type="EMBL" id="MCFL01000010">
    <property type="protein sequence ID" value="ORZ37963.1"/>
    <property type="molecule type" value="Genomic_DNA"/>
</dbReference>
<dbReference type="AlphaFoldDB" id="A0A1Y2HW80"/>
<dbReference type="InterPro" id="IPR000795">
    <property type="entry name" value="T_Tr_GTP-bd_dom"/>
</dbReference>
<evidence type="ECO:0000313" key="7">
    <source>
        <dbReference type="Proteomes" id="UP000193411"/>
    </source>
</evidence>
<gene>
    <name evidence="6" type="ORF">BCR44DRAFT_62347</name>
</gene>
<accession>A0A1Y2HW80</accession>
<sequence>MSSTAHAAGHAAATSHASAITAASASGAGTTDTAKPVLNVIVIGNLESGKSTTTGHLVFKCGTLSPETLAAFHAADPTRSPTSTSSPHTSSMPYSWLMQRIMALKSSSPNDSSADVDVHPDQAKFATPKYSVHVIDVPGHRDFVANLITGATRADMAVLVVSAVPDEPARQAMLSGQGETFEHAMLAYTLGIKQIVVAVNKMDQVGWAQDRFVQTVGDVTGMLKRIGYNIKTVPFVPISGATGHGLMDAQTQVMPWFTGWKREGKTGDKTGMSLVAALDATDPPRKLADKPLRISIQDVYKVSSIGTMPVGRVEAGILRPGMSIRFAPGTATGTVTSVEARRDSEPKSSASGSVHGSSDSVFTPCVPTLEAMPGDNVGFGVSNISIRDLRRGYIGSDASDPESMAYESVSFTAHVVVMPTAGTQSVQAGDELVMDTHTAHVTVKISDILARVDRRSGQMVEETPKQGLKAGDAAVIRCTPAKPLCLPVYGWVGRVDASERLPGRLVRVVDQADVPEVKPVGEVGYGEV</sequence>
<dbReference type="Proteomes" id="UP000193411">
    <property type="component" value="Unassembled WGS sequence"/>
</dbReference>
<dbReference type="SUPFAM" id="SSF50447">
    <property type="entry name" value="Translation proteins"/>
    <property type="match status" value="1"/>
</dbReference>
<keyword evidence="2" id="KW-0547">Nucleotide-binding</keyword>
<dbReference type="InterPro" id="IPR004161">
    <property type="entry name" value="EFTu-like_2"/>
</dbReference>
<dbReference type="InterPro" id="IPR054696">
    <property type="entry name" value="GTP-eEF1A_C"/>
</dbReference>
<dbReference type="Pfam" id="PF03144">
    <property type="entry name" value="GTP_EFTU_D2"/>
    <property type="match status" value="1"/>
</dbReference>
<name>A0A1Y2HW80_9FUNG</name>
<dbReference type="Gene3D" id="3.40.50.300">
    <property type="entry name" value="P-loop containing nucleotide triphosphate hydrolases"/>
    <property type="match status" value="1"/>
</dbReference>
<evidence type="ECO:0000259" key="5">
    <source>
        <dbReference type="PROSITE" id="PS51722"/>
    </source>
</evidence>
<dbReference type="PANTHER" id="PTHR23115">
    <property type="entry name" value="TRANSLATION FACTOR"/>
    <property type="match status" value="1"/>
</dbReference>
<dbReference type="GO" id="GO:0003924">
    <property type="term" value="F:GTPase activity"/>
    <property type="evidence" value="ECO:0007669"/>
    <property type="project" value="InterPro"/>
</dbReference>
<dbReference type="PROSITE" id="PS51722">
    <property type="entry name" value="G_TR_2"/>
    <property type="match status" value="1"/>
</dbReference>
<dbReference type="OrthoDB" id="342024at2759"/>
<dbReference type="GO" id="GO:0005525">
    <property type="term" value="F:GTP binding"/>
    <property type="evidence" value="ECO:0007669"/>
    <property type="project" value="UniProtKB-KW"/>
</dbReference>
<organism evidence="6 7">
    <name type="scientific">Catenaria anguillulae PL171</name>
    <dbReference type="NCBI Taxonomy" id="765915"/>
    <lineage>
        <taxon>Eukaryota</taxon>
        <taxon>Fungi</taxon>
        <taxon>Fungi incertae sedis</taxon>
        <taxon>Blastocladiomycota</taxon>
        <taxon>Blastocladiomycetes</taxon>
        <taxon>Blastocladiales</taxon>
        <taxon>Catenariaceae</taxon>
        <taxon>Catenaria</taxon>
    </lineage>
</organism>
<keyword evidence="6" id="KW-0378">Hydrolase</keyword>
<keyword evidence="3" id="KW-0342">GTP-binding</keyword>
<dbReference type="InterPro" id="IPR009000">
    <property type="entry name" value="Transl_B-barrel_sf"/>
</dbReference>
<dbReference type="InterPro" id="IPR050100">
    <property type="entry name" value="TRAFAC_GTPase_members"/>
</dbReference>
<feature type="domain" description="Tr-type G" evidence="5">
    <location>
        <begin position="35"/>
        <end position="285"/>
    </location>
</feature>
<dbReference type="Gene3D" id="2.40.30.10">
    <property type="entry name" value="Translation factors"/>
    <property type="match status" value="2"/>
</dbReference>
<evidence type="ECO:0000256" key="4">
    <source>
        <dbReference type="SAM" id="MobiDB-lite"/>
    </source>
</evidence>
<dbReference type="Pfam" id="PF00009">
    <property type="entry name" value="GTP_EFTU"/>
    <property type="match status" value="1"/>
</dbReference>
<evidence type="ECO:0000256" key="1">
    <source>
        <dbReference type="ARBA" id="ARBA00007249"/>
    </source>
</evidence>
<reference evidence="6 7" key="1">
    <citation type="submission" date="2016-07" db="EMBL/GenBank/DDBJ databases">
        <title>Pervasive Adenine N6-methylation of Active Genes in Fungi.</title>
        <authorList>
            <consortium name="DOE Joint Genome Institute"/>
            <person name="Mondo S.J."/>
            <person name="Dannebaum R.O."/>
            <person name="Kuo R.C."/>
            <person name="Labutti K."/>
            <person name="Haridas S."/>
            <person name="Kuo A."/>
            <person name="Salamov A."/>
            <person name="Ahrendt S.R."/>
            <person name="Lipzen A."/>
            <person name="Sullivan W."/>
            <person name="Andreopoulos W.B."/>
            <person name="Clum A."/>
            <person name="Lindquist E."/>
            <person name="Daum C."/>
            <person name="Ramamoorthy G.K."/>
            <person name="Gryganskyi A."/>
            <person name="Culley D."/>
            <person name="Magnuson J.K."/>
            <person name="James T.Y."/>
            <person name="O'Malley M.A."/>
            <person name="Stajich J.E."/>
            <person name="Spatafora J.W."/>
            <person name="Visel A."/>
            <person name="Grigoriev I.V."/>
        </authorList>
    </citation>
    <scope>NUCLEOTIDE SEQUENCE [LARGE SCALE GENOMIC DNA]</scope>
    <source>
        <strain evidence="6 7">PL171</strain>
    </source>
</reference>
<evidence type="ECO:0000256" key="3">
    <source>
        <dbReference type="ARBA" id="ARBA00023134"/>
    </source>
</evidence>
<dbReference type="SUPFAM" id="SSF50465">
    <property type="entry name" value="EF-Tu/eEF-1alpha/eIF2-gamma C-terminal domain"/>
    <property type="match status" value="1"/>
</dbReference>
<keyword evidence="7" id="KW-1185">Reference proteome</keyword>
<comment type="similarity">
    <text evidence="1">Belongs to the TRAFAC class translation factor GTPase superfamily. Classic translation factor GTPase family. EF-Tu/EF-1A subfamily.</text>
</comment>
<dbReference type="STRING" id="765915.A0A1Y2HW80"/>
<dbReference type="InterPro" id="IPR009001">
    <property type="entry name" value="Transl_elong_EF1A/Init_IF2_C"/>
</dbReference>
<comment type="caution">
    <text evidence="6">The sequence shown here is derived from an EMBL/GenBank/DDBJ whole genome shotgun (WGS) entry which is preliminary data.</text>
</comment>
<dbReference type="SUPFAM" id="SSF52540">
    <property type="entry name" value="P-loop containing nucleoside triphosphate hydrolases"/>
    <property type="match status" value="1"/>
</dbReference>
<dbReference type="Pfam" id="PF22594">
    <property type="entry name" value="GTP-eEF1A_C"/>
    <property type="match status" value="1"/>
</dbReference>
<dbReference type="InterPro" id="IPR027417">
    <property type="entry name" value="P-loop_NTPase"/>
</dbReference>
<dbReference type="PRINTS" id="PR00315">
    <property type="entry name" value="ELONGATNFCT"/>
</dbReference>
<evidence type="ECO:0000313" key="6">
    <source>
        <dbReference type="EMBL" id="ORZ37963.1"/>
    </source>
</evidence>